<name>A0A0G4EKI0_VITBC</name>
<dbReference type="PROSITE" id="PS50096">
    <property type="entry name" value="IQ"/>
    <property type="match status" value="1"/>
</dbReference>
<dbReference type="VEuPathDB" id="CryptoDB:Vbra_5037"/>
<dbReference type="InParanoid" id="A0A0G4EKI0"/>
<reference evidence="2 3" key="1">
    <citation type="submission" date="2014-11" db="EMBL/GenBank/DDBJ databases">
        <authorList>
            <person name="Zhu J."/>
            <person name="Qi W."/>
            <person name="Song R."/>
        </authorList>
    </citation>
    <scope>NUCLEOTIDE SEQUENCE [LARGE SCALE GENOMIC DNA]</scope>
</reference>
<dbReference type="AlphaFoldDB" id="A0A0G4EKI0"/>
<sequence length="93" mass="10324">MGIGTLDEAEVVHGMAAVVVTRVFRHFRRQRLIQAIIRLVALRRACVKIQKVWRGYDARRCHGSSTRRCQQPGPPPAAADGGDTATQQQQVTC</sequence>
<dbReference type="Proteomes" id="UP000041254">
    <property type="component" value="Unassembled WGS sequence"/>
</dbReference>
<dbReference type="Pfam" id="PF00612">
    <property type="entry name" value="IQ"/>
    <property type="match status" value="1"/>
</dbReference>
<dbReference type="InterPro" id="IPR000048">
    <property type="entry name" value="IQ_motif_EF-hand-BS"/>
</dbReference>
<proteinExistence type="predicted"/>
<keyword evidence="3" id="KW-1185">Reference proteome</keyword>
<evidence type="ECO:0000256" key="1">
    <source>
        <dbReference type="SAM" id="MobiDB-lite"/>
    </source>
</evidence>
<organism evidence="2 3">
    <name type="scientific">Vitrella brassicaformis (strain CCMP3155)</name>
    <dbReference type="NCBI Taxonomy" id="1169540"/>
    <lineage>
        <taxon>Eukaryota</taxon>
        <taxon>Sar</taxon>
        <taxon>Alveolata</taxon>
        <taxon>Colpodellida</taxon>
        <taxon>Vitrellaceae</taxon>
        <taxon>Vitrella</taxon>
    </lineage>
</organism>
<evidence type="ECO:0000313" key="3">
    <source>
        <dbReference type="Proteomes" id="UP000041254"/>
    </source>
</evidence>
<feature type="region of interest" description="Disordered" evidence="1">
    <location>
        <begin position="63"/>
        <end position="93"/>
    </location>
</feature>
<accession>A0A0G4EKI0</accession>
<feature type="compositionally biased region" description="Low complexity" evidence="1">
    <location>
        <begin position="78"/>
        <end position="93"/>
    </location>
</feature>
<protein>
    <submittedName>
        <fullName evidence="2">Uncharacterized protein</fullName>
    </submittedName>
</protein>
<dbReference type="EMBL" id="CDMY01000253">
    <property type="protein sequence ID" value="CEL97066.1"/>
    <property type="molecule type" value="Genomic_DNA"/>
</dbReference>
<gene>
    <name evidence="2" type="ORF">Vbra_5037</name>
</gene>
<evidence type="ECO:0000313" key="2">
    <source>
        <dbReference type="EMBL" id="CEL97066.1"/>
    </source>
</evidence>